<reference evidence="1 3" key="1">
    <citation type="journal article" date="2012" name="BMC Genomics">
        <title>Comparative genomics of the classical Bordetella subspecies: the evolution and exchange of virulence-associated diversity amongst closely related pathogens.</title>
        <authorList>
            <person name="Park J."/>
            <person name="Zhang Y."/>
            <person name="Buboltz A.M."/>
            <person name="Zhang X."/>
            <person name="Schuster S.C."/>
            <person name="Ahuja U."/>
            <person name="Liu M."/>
            <person name="Miller J.F."/>
            <person name="Sebaihia M."/>
            <person name="Bentley S.D."/>
            <person name="Parkhill J."/>
            <person name="Harvill E.T."/>
        </authorList>
    </citation>
    <scope>NUCLEOTIDE SEQUENCE [LARGE SCALE GENOMIC DNA]</scope>
    <source>
        <strain evidence="1 3">253</strain>
    </source>
</reference>
<dbReference type="EMBL" id="HE965806">
    <property type="protein sequence ID" value="CCJ51975.1"/>
    <property type="molecule type" value="Genomic_DNA"/>
</dbReference>
<evidence type="ECO:0000313" key="2">
    <source>
        <dbReference type="EMBL" id="CCJ53218.1"/>
    </source>
</evidence>
<protein>
    <submittedName>
        <fullName evidence="1">Bbp17</fullName>
    </submittedName>
</protein>
<dbReference type="Pfam" id="PF20911">
    <property type="entry name" value="GP7"/>
    <property type="match status" value="1"/>
</dbReference>
<gene>
    <name evidence="1" type="ORF">BN112_0057</name>
    <name evidence="2" type="ORF">BN112_1300</name>
</gene>
<dbReference type="HOGENOM" id="CLU_841637_0_0_4"/>
<dbReference type="KEGG" id="bbh:BN112_0057"/>
<dbReference type="Proteomes" id="UP000007564">
    <property type="component" value="Chromosome"/>
</dbReference>
<dbReference type="InterPro" id="IPR048813">
    <property type="entry name" value="GP7-like"/>
</dbReference>
<evidence type="ECO:0000313" key="1">
    <source>
        <dbReference type="EMBL" id="CCJ51975.1"/>
    </source>
</evidence>
<dbReference type="EMBL" id="HE965806">
    <property type="protein sequence ID" value="CCJ53218.1"/>
    <property type="molecule type" value="Genomic_DNA"/>
</dbReference>
<dbReference type="KEGG" id="bbh:BN112_1300"/>
<dbReference type="AlphaFoldDB" id="A0A0H3P1C5"/>
<sequence length="331" mass="36407">MPTLSTTNPTLADVAARMAPDGKIDPQIVEMLNETNEILDDMTVIEANGFTEHKTTVRSGLPTGTWRKLNYGVQPEKSRTVQVKDSMGMLETYAEVDKALADLNGNSAAWRLSEDRAFIEGMNQTQASTLFYGDSSIDAEKFTGMTPRFNSLSAENGQNIIDAGGTGSDNASIWLMVWGPNTLHTIYPKGSQAGLQSRDLGEDTLIDAAGGRYQGYRTHYKWDIGLTLRDWRYVVRIANVDVSELTKNASAGADLIDLMTQAVELIPNVGMGRPAFYMPRKVRSFLRRQITNKVATSTLTMEEIAGKKVVAFDGIPCRRTDALLLTEARVV</sequence>
<name>A0A0H3P1C5_BORBO</name>
<dbReference type="NCBIfam" id="NF045672">
    <property type="entry name" value="MCP_gp7_epsi_15"/>
    <property type="match status" value="1"/>
</dbReference>
<dbReference type="RefSeq" id="WP_015063622.1">
    <property type="nucleotide sequence ID" value="NC_019382.1"/>
</dbReference>
<accession>A0A0H3P1C5</accession>
<reference evidence="1" key="2">
    <citation type="submission" date="2012-07" db="EMBL/GenBank/DDBJ databases">
        <authorList>
            <person name="Aslett M."/>
        </authorList>
    </citation>
    <scope>NUCLEOTIDE SEQUENCE</scope>
    <source>
        <strain evidence="1">253</strain>
    </source>
</reference>
<proteinExistence type="predicted"/>
<evidence type="ECO:0000313" key="3">
    <source>
        <dbReference type="Proteomes" id="UP000007564"/>
    </source>
</evidence>
<dbReference type="OrthoDB" id="1630256at2"/>
<organism evidence="1 3">
    <name type="scientific">Bordetella bronchiseptica 253</name>
    <dbReference type="NCBI Taxonomy" id="568707"/>
    <lineage>
        <taxon>Bacteria</taxon>
        <taxon>Pseudomonadati</taxon>
        <taxon>Pseudomonadota</taxon>
        <taxon>Betaproteobacteria</taxon>
        <taxon>Burkholderiales</taxon>
        <taxon>Alcaligenaceae</taxon>
        <taxon>Bordetella</taxon>
    </lineage>
</organism>